<reference evidence="14 15" key="1">
    <citation type="submission" date="2013-09" db="EMBL/GenBank/DDBJ databases">
        <title>Corchorus capsularis genome sequencing.</title>
        <authorList>
            <person name="Alam M."/>
            <person name="Haque M.S."/>
            <person name="Islam M.S."/>
            <person name="Emdad E.M."/>
            <person name="Islam M.M."/>
            <person name="Ahmed B."/>
            <person name="Halim A."/>
            <person name="Hossen Q.M.M."/>
            <person name="Hossain M.Z."/>
            <person name="Ahmed R."/>
            <person name="Khan M.M."/>
            <person name="Islam R."/>
            <person name="Rashid M.M."/>
            <person name="Khan S.A."/>
            <person name="Rahman M.S."/>
            <person name="Alam M."/>
        </authorList>
    </citation>
    <scope>NUCLEOTIDE SEQUENCE [LARGE SCALE GENOMIC DNA]</scope>
    <source>
        <strain evidence="15">cv. CVL-1</strain>
        <tissue evidence="14">Whole seedling</tissue>
    </source>
</reference>
<dbReference type="InterPro" id="IPR055081">
    <property type="entry name" value="NLP1-9_GAF"/>
</dbReference>
<keyword evidence="14" id="KW-0946">Virion</keyword>
<dbReference type="GO" id="GO:0046983">
    <property type="term" value="F:protein dimerization activity"/>
    <property type="evidence" value="ECO:0007669"/>
    <property type="project" value="InterPro"/>
</dbReference>
<keyword evidence="3" id="KW-1048">Host nucleus</keyword>
<organism evidence="14 15">
    <name type="scientific">Corchorus capsularis</name>
    <name type="common">Jute</name>
    <dbReference type="NCBI Taxonomy" id="210143"/>
    <lineage>
        <taxon>Eukaryota</taxon>
        <taxon>Viridiplantae</taxon>
        <taxon>Streptophyta</taxon>
        <taxon>Embryophyta</taxon>
        <taxon>Tracheophyta</taxon>
        <taxon>Spermatophyta</taxon>
        <taxon>Magnoliopsida</taxon>
        <taxon>eudicotyledons</taxon>
        <taxon>Gunneridae</taxon>
        <taxon>Pentapetalae</taxon>
        <taxon>rosids</taxon>
        <taxon>malvids</taxon>
        <taxon>Malvales</taxon>
        <taxon>Malvaceae</taxon>
        <taxon>Grewioideae</taxon>
        <taxon>Apeibeae</taxon>
        <taxon>Corchorus</taxon>
    </lineage>
</organism>
<feature type="region of interest" description="Disordered" evidence="12">
    <location>
        <begin position="720"/>
        <end position="769"/>
    </location>
</feature>
<dbReference type="InterPro" id="IPR052035">
    <property type="entry name" value="ZnF_BED_domain_contain"/>
</dbReference>
<dbReference type="InterPro" id="IPR025525">
    <property type="entry name" value="hAT-like_transposase_RNase-H"/>
</dbReference>
<evidence type="ECO:0000256" key="4">
    <source>
        <dbReference type="ARBA" id="ARBA00022723"/>
    </source>
</evidence>
<evidence type="ECO:0000256" key="12">
    <source>
        <dbReference type="SAM" id="MobiDB-lite"/>
    </source>
</evidence>
<comment type="subcellular location">
    <subcellularLocation>
        <location evidence="1">Nucleus</location>
    </subcellularLocation>
</comment>
<keyword evidence="10" id="KW-0539">Nucleus</keyword>
<dbReference type="Pfam" id="PF14372">
    <property type="entry name" value="hAT-like_RNase-H"/>
    <property type="match status" value="1"/>
</dbReference>
<dbReference type="Pfam" id="PF05699">
    <property type="entry name" value="Dimer_Tnp_hAT"/>
    <property type="match status" value="1"/>
</dbReference>
<dbReference type="SMART" id="SM00614">
    <property type="entry name" value="ZnF_BED"/>
    <property type="match status" value="1"/>
</dbReference>
<dbReference type="OMA" id="FAEIYDM"/>
<dbReference type="GO" id="GO:0005198">
    <property type="term" value="F:structural molecule activity"/>
    <property type="evidence" value="ECO:0007669"/>
    <property type="project" value="InterPro"/>
</dbReference>
<dbReference type="InterPro" id="IPR000263">
    <property type="entry name" value="GV_A/BR1_coat"/>
</dbReference>
<dbReference type="InterPro" id="IPR036236">
    <property type="entry name" value="Znf_C2H2_sf"/>
</dbReference>
<dbReference type="Gramene" id="OMO98114">
    <property type="protein sequence ID" value="OMO98114"/>
    <property type="gene ID" value="CCACVL1_04337"/>
</dbReference>
<dbReference type="Pfam" id="PF22922">
    <property type="entry name" value="GAF_NLP"/>
    <property type="match status" value="1"/>
</dbReference>
<dbReference type="GO" id="GO:0005634">
    <property type="term" value="C:nucleus"/>
    <property type="evidence" value="ECO:0007669"/>
    <property type="project" value="UniProtKB-SubCell"/>
</dbReference>
<keyword evidence="6" id="KW-0862">Zinc</keyword>
<dbReference type="SUPFAM" id="SSF54001">
    <property type="entry name" value="Cysteine proteinases"/>
    <property type="match status" value="1"/>
</dbReference>
<dbReference type="GO" id="GO:0003697">
    <property type="term" value="F:single-stranded DNA binding"/>
    <property type="evidence" value="ECO:0007669"/>
    <property type="project" value="InterPro"/>
</dbReference>
<dbReference type="Gene3D" id="3.40.395.10">
    <property type="entry name" value="Adenoviral Proteinase, Chain A"/>
    <property type="match status" value="1"/>
</dbReference>
<feature type="domain" description="BED-type" evidence="13">
    <location>
        <begin position="685"/>
        <end position="741"/>
    </location>
</feature>
<dbReference type="Pfam" id="PF00844">
    <property type="entry name" value="Gemini_coat"/>
    <property type="match status" value="1"/>
</dbReference>
<evidence type="ECO:0000259" key="13">
    <source>
        <dbReference type="PROSITE" id="PS50808"/>
    </source>
</evidence>
<proteinExistence type="predicted"/>
<dbReference type="Pfam" id="PF02892">
    <property type="entry name" value="zf-BED"/>
    <property type="match status" value="1"/>
</dbReference>
<evidence type="ECO:0000256" key="2">
    <source>
        <dbReference type="ARBA" id="ARBA00011738"/>
    </source>
</evidence>
<dbReference type="GO" id="GO:0051027">
    <property type="term" value="P:DNA transport"/>
    <property type="evidence" value="ECO:0007669"/>
    <property type="project" value="InterPro"/>
</dbReference>
<dbReference type="PROSITE" id="PS50808">
    <property type="entry name" value="ZF_BED"/>
    <property type="match status" value="1"/>
</dbReference>
<comment type="caution">
    <text evidence="14">The sequence shown here is derived from an EMBL/GenBank/DDBJ whole genome shotgun (WGS) entry which is preliminary data.</text>
</comment>
<dbReference type="InterPro" id="IPR038765">
    <property type="entry name" value="Papain-like_cys_pep_sf"/>
</dbReference>
<evidence type="ECO:0000256" key="3">
    <source>
        <dbReference type="ARBA" id="ARBA00022562"/>
    </source>
</evidence>
<evidence type="ECO:0000313" key="14">
    <source>
        <dbReference type="EMBL" id="OMO98114.1"/>
    </source>
</evidence>
<keyword evidence="4" id="KW-0479">Metal-binding</keyword>
<dbReference type="SUPFAM" id="SSF57667">
    <property type="entry name" value="beta-beta-alpha zinc fingers"/>
    <property type="match status" value="1"/>
</dbReference>
<feature type="compositionally biased region" description="Basic residues" evidence="12">
    <location>
        <begin position="727"/>
        <end position="741"/>
    </location>
</feature>
<evidence type="ECO:0000256" key="1">
    <source>
        <dbReference type="ARBA" id="ARBA00004123"/>
    </source>
</evidence>
<evidence type="ECO:0000256" key="7">
    <source>
        <dbReference type="ARBA" id="ARBA00023015"/>
    </source>
</evidence>
<evidence type="ECO:0000256" key="8">
    <source>
        <dbReference type="ARBA" id="ARBA00023125"/>
    </source>
</evidence>
<dbReference type="GO" id="GO:0043657">
    <property type="term" value="C:host cell"/>
    <property type="evidence" value="ECO:0007669"/>
    <property type="project" value="InterPro"/>
</dbReference>
<dbReference type="PANTHER" id="PTHR46481">
    <property type="entry name" value="ZINC FINGER BED DOMAIN-CONTAINING PROTEIN 4"/>
    <property type="match status" value="1"/>
</dbReference>
<dbReference type="PRINTS" id="PR00225">
    <property type="entry name" value="GEMCOATBR1"/>
</dbReference>
<dbReference type="PANTHER" id="PTHR46481:SF10">
    <property type="entry name" value="ZINC FINGER BED DOMAIN-CONTAINING PROTEIN 39"/>
    <property type="match status" value="1"/>
</dbReference>
<dbReference type="InterPro" id="IPR012337">
    <property type="entry name" value="RNaseH-like_sf"/>
</dbReference>
<keyword evidence="9" id="KW-0804">Transcription</keyword>
<evidence type="ECO:0000256" key="9">
    <source>
        <dbReference type="ARBA" id="ARBA00023163"/>
    </source>
</evidence>
<gene>
    <name evidence="14" type="ORF">CCACVL1_04337</name>
</gene>
<accession>A0A1R3JTK4</accession>
<dbReference type="InterPro" id="IPR003656">
    <property type="entry name" value="Znf_BED"/>
</dbReference>
<evidence type="ECO:0000256" key="10">
    <source>
        <dbReference type="ARBA" id="ARBA00023242"/>
    </source>
</evidence>
<dbReference type="InterPro" id="IPR001530">
    <property type="entry name" value="Gemini_BR1"/>
</dbReference>
<keyword evidence="7" id="KW-0805">Transcription regulation</keyword>
<dbReference type="EMBL" id="AWWV01007140">
    <property type="protein sequence ID" value="OMO98114.1"/>
    <property type="molecule type" value="Genomic_DNA"/>
</dbReference>
<dbReference type="OrthoDB" id="812756at2759"/>
<dbReference type="GO" id="GO:0008270">
    <property type="term" value="F:zinc ion binding"/>
    <property type="evidence" value="ECO:0007669"/>
    <property type="project" value="UniProtKB-KW"/>
</dbReference>
<sequence>MYSLRYKRFGSVPVRRPLFRRSVGRRSFVYKRAPKGRTVTVSPKPHPDKLSYQRIHENQYGSTYAFMNNTSSVSFITYPRLGGPEPNRTRAYVKLNRLRYKGTVNIEHIEADVAMGVSSIKVEGVFTMAIVIDRKPHVGPTGSLPKFEELFGANVFCHGSLDIVPHLKDRYYIRHVYKRVVSTDKESVLLNLSGSMVLSSPRYSCWASFRDLDVDSCNGGYTNVGKNALLVYYCWMSDVPSKASTDTTPVRVSVVLPPFLKGIVDVGREEQYLARRAEKMKIELKGLKMVYANSLGEMDPYKLPFMSDLMERRAAEDDDEALVIFYSNKLQRLLSEEGALERELKSSVDDFNPISFNSRLRDINPGPPLEDTVEPIPVRKKHSSMNRLAALAEIYDMLQVICFKYELPLALTWVCGDNRTVSDSYNKLTLSLESTSSYYIDFASYLFMEICSQYNLEERQGIAGKALQSNEPFLFEPDITQHEQPYYPFASDAREFGSHGVVAICLENNYTDDIYVIEFFIPPSKEKPVTPESLAHYIFDNLSNMKKRFVTLRNHGSTKVDFQKEAEISNINDRHVTMPMRSSLPASYPDEIRNASPFDHNQQWGETSNSKTGDASSSLNGMVPINAPILMPYHRVQQTQGPHDELAENADHTFEPKANNEIAIVNEANLVNELPLSFSNGKKRKSKSDVWNEFSKEKDPKDGKVWAKCSHCNKKFDGSSKLGTTHLRNHLNRCPSKKAKLTQKDPEPTPLPGRGSEHQSVEGNFSFDQDRSNLDTARLFIEHQLPLNMVESESFSNLLKNLQPKFKLQSQEALSSDILCVYKEEKGRLIEYFDEEIRKSWHRFEASYPLSTFYISFDGSISDPLAKHKSSELNASVSKTPSACLLQDIFNVYKKQSQHEKDCPLMNVKYDNNWRSCSLVLAIAAILDPRLKFDFVEYLYKKVYGNNSARDHLEVIRSDLTKIFNVYASNFCGAKPKTLLDDTNSLTSLNAEENILESFQKWRKVTTNEASWKLELDKYLQEEPEPLISSQTDQFEVLGWWSEHALKFPVVGRMARDILAIPMSTVIQGSSLDEKVMMDNPVFKGLAPQIIEAMICCKHWLESPKQTNMRENTSCPTVELKDSLPLAPSSPMELSSESDEEAPPSPMDLESSSNQARAGLWSEKDVRTYLKSPLTEREKEYLSKFQASGLEVGPDKILDKALAPLLLIPPSDDVHLQNPQQYYIDDTVVNKFFILLQRKYDKFPSKYLKHHSFDSAAAVFLPMCLNKHWLLFCADIDNKNLLWLDSLEYSQSDVKAYVYEKDVIRKWFKRVVLPAMDQPKPNDIDWSYIIPTEVPV</sequence>
<evidence type="ECO:0000256" key="11">
    <source>
        <dbReference type="PROSITE-ProRule" id="PRU00027"/>
    </source>
</evidence>
<evidence type="ECO:0000256" key="6">
    <source>
        <dbReference type="ARBA" id="ARBA00022833"/>
    </source>
</evidence>
<keyword evidence="8" id="KW-0238">DNA-binding</keyword>
<comment type="subunit">
    <text evidence="2">Homodimer.</text>
</comment>
<evidence type="ECO:0000313" key="15">
    <source>
        <dbReference type="Proteomes" id="UP000188268"/>
    </source>
</evidence>
<dbReference type="InterPro" id="IPR008906">
    <property type="entry name" value="HATC_C_dom"/>
</dbReference>
<dbReference type="SUPFAM" id="SSF53098">
    <property type="entry name" value="Ribonuclease H-like"/>
    <property type="match status" value="1"/>
</dbReference>
<dbReference type="Proteomes" id="UP000188268">
    <property type="component" value="Unassembled WGS sequence"/>
</dbReference>
<evidence type="ECO:0000256" key="5">
    <source>
        <dbReference type="ARBA" id="ARBA00022771"/>
    </source>
</evidence>
<name>A0A1R3JTK4_COCAP</name>
<keyword evidence="14" id="KW-0167">Capsid protein</keyword>
<keyword evidence="15" id="KW-1185">Reference proteome</keyword>
<protein>
    <submittedName>
        <fullName evidence="14">Geminivirus AR1/BR1 coat protein</fullName>
    </submittedName>
</protein>
<dbReference type="PRINTS" id="PR00223">
    <property type="entry name" value="GEMCOATARBR1"/>
</dbReference>
<feature type="region of interest" description="Disordered" evidence="12">
    <location>
        <begin position="1108"/>
        <end position="1157"/>
    </location>
</feature>
<keyword evidence="5 11" id="KW-0863">Zinc-finger</keyword>